<feature type="transmembrane region" description="Helical" evidence="2">
    <location>
        <begin position="93"/>
        <end position="118"/>
    </location>
</feature>
<feature type="transmembrane region" description="Helical" evidence="2">
    <location>
        <begin position="64"/>
        <end position="87"/>
    </location>
</feature>
<sequence length="170" mass="19168">MPIPHLSNRNTHEPPTAQEYTDVARDRNRASECCVALTSARKWLSTVVRGLVDIRFRRVSTRTLLPIIYVLFLLMSVAIPIAIAVAVVQFAVLLGVLFLVFVAPLLAFAMAATMRLVFEFLISIHRLGSKVTHMSKLADDIHTSLNEVAVPMSHLSEDVRAVQFWRFKKR</sequence>
<evidence type="ECO:0000256" key="1">
    <source>
        <dbReference type="SAM" id="MobiDB-lite"/>
    </source>
</evidence>
<dbReference type="AlphaFoldDB" id="A0A5A7S647"/>
<protein>
    <submittedName>
        <fullName evidence="3">DUF4282 domain-containing protein</fullName>
    </submittedName>
</protein>
<keyword evidence="2" id="KW-0812">Transmembrane</keyword>
<name>A0A5A7S647_9NOCA</name>
<evidence type="ECO:0000313" key="4">
    <source>
        <dbReference type="Proteomes" id="UP000322244"/>
    </source>
</evidence>
<keyword evidence="2" id="KW-1133">Transmembrane helix</keyword>
<accession>A0A5A7S647</accession>
<dbReference type="EMBL" id="VLNY01000032">
    <property type="protein sequence ID" value="KAA0015979.1"/>
    <property type="molecule type" value="Genomic_DNA"/>
</dbReference>
<dbReference type="InterPro" id="IPR025557">
    <property type="entry name" value="DUF4282"/>
</dbReference>
<feature type="region of interest" description="Disordered" evidence="1">
    <location>
        <begin position="1"/>
        <end position="22"/>
    </location>
</feature>
<keyword evidence="4" id="KW-1185">Reference proteome</keyword>
<evidence type="ECO:0000256" key="2">
    <source>
        <dbReference type="SAM" id="Phobius"/>
    </source>
</evidence>
<gene>
    <name evidence="3" type="ORF">FOY51_26875</name>
</gene>
<evidence type="ECO:0000313" key="3">
    <source>
        <dbReference type="EMBL" id="KAA0015979.1"/>
    </source>
</evidence>
<dbReference type="OrthoDB" id="4568299at2"/>
<dbReference type="Proteomes" id="UP000322244">
    <property type="component" value="Unassembled WGS sequence"/>
</dbReference>
<comment type="caution">
    <text evidence="3">The sequence shown here is derived from an EMBL/GenBank/DDBJ whole genome shotgun (WGS) entry which is preliminary data.</text>
</comment>
<reference evidence="3 4" key="1">
    <citation type="submission" date="2019-07" db="EMBL/GenBank/DDBJ databases">
        <title>Rhodococcus cavernicolus sp. nov., isolated from a cave.</title>
        <authorList>
            <person name="Lee S.D."/>
        </authorList>
    </citation>
    <scope>NUCLEOTIDE SEQUENCE [LARGE SCALE GENOMIC DNA]</scope>
    <source>
        <strain evidence="3 4">C1-24</strain>
    </source>
</reference>
<keyword evidence="2" id="KW-0472">Membrane</keyword>
<dbReference type="Pfam" id="PF14110">
    <property type="entry name" value="DUF4282"/>
    <property type="match status" value="1"/>
</dbReference>
<organism evidence="3 4">
    <name type="scientific">Antrihabitans cavernicola</name>
    <dbReference type="NCBI Taxonomy" id="2495913"/>
    <lineage>
        <taxon>Bacteria</taxon>
        <taxon>Bacillati</taxon>
        <taxon>Actinomycetota</taxon>
        <taxon>Actinomycetes</taxon>
        <taxon>Mycobacteriales</taxon>
        <taxon>Nocardiaceae</taxon>
        <taxon>Antrihabitans</taxon>
    </lineage>
</organism>
<proteinExistence type="predicted"/>